<comment type="caution">
    <text evidence="3">The sequence shown here is derived from an EMBL/GenBank/DDBJ whole genome shotgun (WGS) entry which is preliminary data.</text>
</comment>
<evidence type="ECO:0000256" key="1">
    <source>
        <dbReference type="SAM" id="MobiDB-lite"/>
    </source>
</evidence>
<sequence>FCANCGTEAPQQKESPDRPADAARQATHNFECSGCGASMSFDAEAGGLQCPFCASVDMVQQKDAKILAPKRVVPFRLGRDEAVAQMRQWLGRGFFRPSQLSQQASVVRMQAVYVPCWVFQATTHTHWTADSSHTPPGARGDWYPMSGEHHGSYPNLLVGASGALTPSETSKICPFDLAEGVPPQQADLSSVTVEQFSVPRKYARPLARGIVEKIEEKTCAGQYVPGRTRNVHANVRIEALSSEPVLLPVWIMAYRYKDRLFRFLVNGQSGKATGHAPVSWLKILMIPAIILAVILTRALLRKLERKDEGKEEGEDR</sequence>
<dbReference type="EMBL" id="LAZR01036056">
    <property type="protein sequence ID" value="KKL25857.1"/>
    <property type="molecule type" value="Genomic_DNA"/>
</dbReference>
<proteinExistence type="predicted"/>
<gene>
    <name evidence="3" type="ORF">LCGC14_2401080</name>
</gene>
<accession>A0A0F9CHG0</accession>
<evidence type="ECO:0000256" key="2">
    <source>
        <dbReference type="SAM" id="Phobius"/>
    </source>
</evidence>
<feature type="non-terminal residue" evidence="3">
    <location>
        <position position="1"/>
    </location>
</feature>
<dbReference type="Gene3D" id="2.20.28.30">
    <property type="entry name" value="RNA polymerase ii, chain L"/>
    <property type="match status" value="1"/>
</dbReference>
<dbReference type="AlphaFoldDB" id="A0A0F9CHG0"/>
<reference evidence="3" key="1">
    <citation type="journal article" date="2015" name="Nature">
        <title>Complex archaea that bridge the gap between prokaryotes and eukaryotes.</title>
        <authorList>
            <person name="Spang A."/>
            <person name="Saw J.H."/>
            <person name="Jorgensen S.L."/>
            <person name="Zaremba-Niedzwiedzka K."/>
            <person name="Martijn J."/>
            <person name="Lind A.E."/>
            <person name="van Eijk R."/>
            <person name="Schleper C."/>
            <person name="Guy L."/>
            <person name="Ettema T.J."/>
        </authorList>
    </citation>
    <scope>NUCLEOTIDE SEQUENCE</scope>
</reference>
<evidence type="ECO:0008006" key="4">
    <source>
        <dbReference type="Google" id="ProtNLM"/>
    </source>
</evidence>
<feature type="region of interest" description="Disordered" evidence="1">
    <location>
        <begin position="1"/>
        <end position="23"/>
    </location>
</feature>
<keyword evidence="2" id="KW-0472">Membrane</keyword>
<evidence type="ECO:0000313" key="3">
    <source>
        <dbReference type="EMBL" id="KKL25857.1"/>
    </source>
</evidence>
<keyword evidence="2" id="KW-0812">Transmembrane</keyword>
<protein>
    <recommendedName>
        <fullName evidence="4">Primosomal protein N' (Replication factor Y)-superfamily II helicase</fullName>
    </recommendedName>
</protein>
<organism evidence="3">
    <name type="scientific">marine sediment metagenome</name>
    <dbReference type="NCBI Taxonomy" id="412755"/>
    <lineage>
        <taxon>unclassified sequences</taxon>
        <taxon>metagenomes</taxon>
        <taxon>ecological metagenomes</taxon>
    </lineage>
</organism>
<keyword evidence="2" id="KW-1133">Transmembrane helix</keyword>
<name>A0A0F9CHG0_9ZZZZ</name>
<feature type="transmembrane region" description="Helical" evidence="2">
    <location>
        <begin position="280"/>
        <end position="300"/>
    </location>
</feature>